<dbReference type="PANTHER" id="PTHR32222:SF1">
    <property type="entry name" value="CENTROMERE PROTEIN U"/>
    <property type="match status" value="1"/>
</dbReference>
<evidence type="ECO:0000256" key="1">
    <source>
        <dbReference type="ARBA" id="ARBA00004123"/>
    </source>
</evidence>
<comment type="subcellular location">
    <subcellularLocation>
        <location evidence="2">Chromosome</location>
        <location evidence="2">Centromere</location>
    </subcellularLocation>
    <subcellularLocation>
        <location evidence="1">Nucleus</location>
    </subcellularLocation>
</comment>
<evidence type="ECO:0000313" key="12">
    <source>
        <dbReference type="Proteomes" id="UP000515156"/>
    </source>
</evidence>
<evidence type="ECO:0000256" key="7">
    <source>
        <dbReference type="ARBA" id="ARBA00023242"/>
    </source>
</evidence>
<feature type="region of interest" description="Disordered" evidence="11">
    <location>
        <begin position="1"/>
        <end position="41"/>
    </location>
</feature>
<dbReference type="InParanoid" id="A0A6P7X7U1"/>
<keyword evidence="5" id="KW-0158">Chromosome</keyword>
<feature type="compositionally biased region" description="Polar residues" evidence="11">
    <location>
        <begin position="181"/>
        <end position="200"/>
    </location>
</feature>
<dbReference type="OrthoDB" id="8959258at2759"/>
<feature type="compositionally biased region" description="Basic and acidic residues" evidence="11">
    <location>
        <begin position="63"/>
        <end position="83"/>
    </location>
</feature>
<evidence type="ECO:0000256" key="11">
    <source>
        <dbReference type="SAM" id="MobiDB-lite"/>
    </source>
</evidence>
<keyword evidence="6 10" id="KW-0175">Coiled coil</keyword>
<dbReference type="KEGG" id="muo:115462657"/>
<dbReference type="PANTHER" id="PTHR32222">
    <property type="entry name" value="CENTROMERE PROTEIN U"/>
    <property type="match status" value="1"/>
</dbReference>
<feature type="region of interest" description="Disordered" evidence="11">
    <location>
        <begin position="56"/>
        <end position="268"/>
    </location>
</feature>
<gene>
    <name evidence="13" type="primary">CENPU</name>
</gene>
<dbReference type="RefSeq" id="XP_030048513.1">
    <property type="nucleotide sequence ID" value="XM_030192653.1"/>
</dbReference>
<protein>
    <recommendedName>
        <fullName evidence="4">Centromere protein U</fullName>
    </recommendedName>
    <alternativeName>
        <fullName evidence="9">MLF1-interacting protein</fullName>
    </alternativeName>
</protein>
<feature type="coiled-coil region" evidence="10">
    <location>
        <begin position="333"/>
        <end position="415"/>
    </location>
</feature>
<dbReference type="Proteomes" id="UP000515156">
    <property type="component" value="Chromosome 2"/>
</dbReference>
<accession>A0A6P7X7U1</accession>
<sequence length="462" mass="52464">MTAASHPEMKFGSKTTSLQKGARHIPARIQNDTGKAPQSRKMLLSPDVSRILRIPEDGEPEEFYDHPLHSTAVVDDHQDRERTQCNMSPNIVSKSWSQAPGAENSKISKHLQKSDTSERKLSRKALIEPTMQEARNSHRKTKAKVEESPFTSLKTRSIGPGSNDNILDSGSKNDGPVESGNPGQSTDDPTPNSKNLSETPADTGASVSEDGHQERKSHLSKKDLHLEGTGQESSSPRMNVKSKGKKRKKSTRNKSSDSTDDAGSSYTTILSPEGIQRSSKYLTELDVVLDRFETVITNYKQTEKSSSVRKAIDLFFSTMKKQLNRTSEDVHRLKNLKKKNAKMHIEINKKRRRLIDVKEELIVNELKQQQLLREYNDLEQKMSSFRNATQFLHDLQELQRTYLNYKEQNKEEKEEYGISSLPALLLEARSVLEAEKHLQNINKKLQHWLNLEKESENLIQKV</sequence>
<dbReference type="Pfam" id="PF13097">
    <property type="entry name" value="CENP-U"/>
    <property type="match status" value="1"/>
</dbReference>
<evidence type="ECO:0000256" key="2">
    <source>
        <dbReference type="ARBA" id="ARBA00004584"/>
    </source>
</evidence>
<keyword evidence="7" id="KW-0539">Nucleus</keyword>
<dbReference type="GO" id="GO:0000775">
    <property type="term" value="C:chromosome, centromeric region"/>
    <property type="evidence" value="ECO:0007669"/>
    <property type="project" value="UniProtKB-SubCell"/>
</dbReference>
<comment type="similarity">
    <text evidence="3">Belongs to the CENP-U/AME1 family.</text>
</comment>
<feature type="compositionally biased region" description="Polar residues" evidence="11">
    <location>
        <begin position="149"/>
        <end position="172"/>
    </location>
</feature>
<evidence type="ECO:0000256" key="10">
    <source>
        <dbReference type="SAM" id="Coils"/>
    </source>
</evidence>
<evidence type="ECO:0000313" key="13">
    <source>
        <dbReference type="RefSeq" id="XP_030048513.1"/>
    </source>
</evidence>
<organism evidence="12 13">
    <name type="scientific">Microcaecilia unicolor</name>
    <dbReference type="NCBI Taxonomy" id="1415580"/>
    <lineage>
        <taxon>Eukaryota</taxon>
        <taxon>Metazoa</taxon>
        <taxon>Chordata</taxon>
        <taxon>Craniata</taxon>
        <taxon>Vertebrata</taxon>
        <taxon>Euteleostomi</taxon>
        <taxon>Amphibia</taxon>
        <taxon>Gymnophiona</taxon>
        <taxon>Siphonopidae</taxon>
        <taxon>Microcaecilia</taxon>
    </lineage>
</organism>
<dbReference type="InterPro" id="IPR025214">
    <property type="entry name" value="CENP-U"/>
</dbReference>
<name>A0A6P7X7U1_9AMPH</name>
<evidence type="ECO:0000256" key="3">
    <source>
        <dbReference type="ARBA" id="ARBA00010440"/>
    </source>
</evidence>
<dbReference type="GeneID" id="115462657"/>
<evidence type="ECO:0000256" key="9">
    <source>
        <dbReference type="ARBA" id="ARBA00031456"/>
    </source>
</evidence>
<dbReference type="FunCoup" id="A0A6P7X7U1">
    <property type="interactions" value="2099"/>
</dbReference>
<proteinExistence type="inferred from homology"/>
<evidence type="ECO:0000256" key="6">
    <source>
        <dbReference type="ARBA" id="ARBA00023054"/>
    </source>
</evidence>
<keyword evidence="12" id="KW-1185">Reference proteome</keyword>
<reference evidence="13" key="1">
    <citation type="submission" date="2025-08" db="UniProtKB">
        <authorList>
            <consortium name="RefSeq"/>
        </authorList>
    </citation>
    <scope>IDENTIFICATION</scope>
</reference>
<feature type="compositionally biased region" description="Basic and acidic residues" evidence="11">
    <location>
        <begin position="209"/>
        <end position="226"/>
    </location>
</feature>
<feature type="compositionally biased region" description="Polar residues" evidence="11">
    <location>
        <begin position="84"/>
        <end position="98"/>
    </location>
</feature>
<evidence type="ECO:0000256" key="4">
    <source>
        <dbReference type="ARBA" id="ARBA00016402"/>
    </source>
</evidence>
<evidence type="ECO:0000256" key="8">
    <source>
        <dbReference type="ARBA" id="ARBA00023328"/>
    </source>
</evidence>
<keyword evidence="8" id="KW-0137">Centromere</keyword>
<evidence type="ECO:0000256" key="5">
    <source>
        <dbReference type="ARBA" id="ARBA00022454"/>
    </source>
</evidence>
<dbReference type="CTD" id="79682"/>
<dbReference type="GO" id="GO:0005634">
    <property type="term" value="C:nucleus"/>
    <property type="evidence" value="ECO:0007669"/>
    <property type="project" value="UniProtKB-SubCell"/>
</dbReference>
<dbReference type="AlphaFoldDB" id="A0A6P7X7U1"/>
<feature type="compositionally biased region" description="Basic residues" evidence="11">
    <location>
        <begin position="240"/>
        <end position="252"/>
    </location>
</feature>